<comment type="caution">
    <text evidence="1">The sequence shown here is derived from an EMBL/GenBank/DDBJ whole genome shotgun (WGS) entry which is preliminary data.</text>
</comment>
<protein>
    <submittedName>
        <fullName evidence="1">Uncharacterized protein</fullName>
    </submittedName>
</protein>
<evidence type="ECO:0000313" key="1">
    <source>
        <dbReference type="EMBL" id="MDD7973806.1"/>
    </source>
</evidence>
<keyword evidence="2" id="KW-1185">Reference proteome</keyword>
<accession>A0ABT5TFL9</accession>
<reference evidence="1" key="1">
    <citation type="submission" date="2023-02" db="EMBL/GenBank/DDBJ databases">
        <title>Description of Roseinatronobacter alkalisoli sp. nov., an alkaliphilic bacerium isolated from soda soil.</title>
        <authorList>
            <person name="Wei W."/>
        </authorList>
    </citation>
    <scope>NUCLEOTIDE SEQUENCE</scope>
    <source>
        <strain evidence="1">HJB301</strain>
    </source>
</reference>
<dbReference type="EMBL" id="JAQZSM010000060">
    <property type="protein sequence ID" value="MDD7973806.1"/>
    <property type="molecule type" value="Genomic_DNA"/>
</dbReference>
<dbReference type="Proteomes" id="UP001431784">
    <property type="component" value="Unassembled WGS sequence"/>
</dbReference>
<sequence>MENLVIATVYLRGAGINASVGAKRVGRNPREQEALNALEQTGNYGNAVNDYFGLNAAGESAYDLYNEMMTNTVPTLVTARTPFSLLDVSQAWGMVEGFNADIVISGAQLYWLTMHNNFRFLSSDRIYMERQRVANLSGGGIGLGIGNLFGQFAVSDNHSLYHAFGNSRDPFDRPYRLIPNVHPYLAELPPISSGAGVPAAALRRLPNQPADAGP</sequence>
<name>A0ABT5TFL9_9RHOB</name>
<organism evidence="1 2">
    <name type="scientific">Roseinatronobacter alkalisoli</name>
    <dbReference type="NCBI Taxonomy" id="3028235"/>
    <lineage>
        <taxon>Bacteria</taxon>
        <taxon>Pseudomonadati</taxon>
        <taxon>Pseudomonadota</taxon>
        <taxon>Alphaproteobacteria</taxon>
        <taxon>Rhodobacterales</taxon>
        <taxon>Paracoccaceae</taxon>
        <taxon>Roseinatronobacter</taxon>
    </lineage>
</organism>
<gene>
    <name evidence="1" type="ORF">PUT78_22430</name>
</gene>
<evidence type="ECO:0000313" key="2">
    <source>
        <dbReference type="Proteomes" id="UP001431784"/>
    </source>
</evidence>
<proteinExistence type="predicted"/>